<dbReference type="Gene3D" id="1.10.287.110">
    <property type="entry name" value="DnaJ domain"/>
    <property type="match status" value="1"/>
</dbReference>
<sequence>MNSMRYLHRATSIPSAAILSLWVPCVRGSPYRLYRPLIATLSTTSSSQSQSSSPVVNYYGLFPNTFPNGAPPSSSFIINPRQLRKEYRKLQAVNHPDLISKLNKSGEDTDETVHLSSSLINKAYDTINDPLKRSQYLLKLNANIDLTSDEATHKYEFADQSTLMKILDIHESLENITNEEEVEKSKEENEQRIEQSVKALNDLYKEDADYDAIALETIRLKYWWNIKNALKEWQPGQPVNLTH</sequence>
<evidence type="ECO:0000256" key="2">
    <source>
        <dbReference type="ARBA" id="ARBA00023186"/>
    </source>
</evidence>
<dbReference type="InterPro" id="IPR036386">
    <property type="entry name" value="HscB_C_sf"/>
</dbReference>
<protein>
    <submittedName>
        <fullName evidence="6">DEKNAAC102448</fullName>
    </submittedName>
</protein>
<evidence type="ECO:0000256" key="3">
    <source>
        <dbReference type="SAM" id="Coils"/>
    </source>
</evidence>
<gene>
    <name evidence="6" type="ORF">BRENAR_LOCUS2422</name>
</gene>
<dbReference type="GO" id="GO:0005739">
    <property type="term" value="C:mitochondrion"/>
    <property type="evidence" value="ECO:0007669"/>
    <property type="project" value="TreeGrafter"/>
</dbReference>
<feature type="signal peptide" evidence="4">
    <location>
        <begin position="1"/>
        <end position="28"/>
    </location>
</feature>
<dbReference type="GO" id="GO:0051259">
    <property type="term" value="P:protein complex oligomerization"/>
    <property type="evidence" value="ECO:0007669"/>
    <property type="project" value="InterPro"/>
</dbReference>
<keyword evidence="4" id="KW-0732">Signal</keyword>
<evidence type="ECO:0000313" key="7">
    <source>
        <dbReference type="Proteomes" id="UP000290900"/>
    </source>
</evidence>
<dbReference type="SUPFAM" id="SSF47144">
    <property type="entry name" value="HSC20 (HSCB), C-terminal oligomerisation domain"/>
    <property type="match status" value="1"/>
</dbReference>
<keyword evidence="7" id="KW-1185">Reference proteome</keyword>
<dbReference type="InterPro" id="IPR001623">
    <property type="entry name" value="DnaJ_domain"/>
</dbReference>
<evidence type="ECO:0000256" key="4">
    <source>
        <dbReference type="SAM" id="SignalP"/>
    </source>
</evidence>
<organism evidence="6 7">
    <name type="scientific">Brettanomyces naardenensis</name>
    <name type="common">Yeast</name>
    <dbReference type="NCBI Taxonomy" id="13370"/>
    <lineage>
        <taxon>Eukaryota</taxon>
        <taxon>Fungi</taxon>
        <taxon>Dikarya</taxon>
        <taxon>Ascomycota</taxon>
        <taxon>Saccharomycotina</taxon>
        <taxon>Pichiomycetes</taxon>
        <taxon>Pichiales</taxon>
        <taxon>Pichiaceae</taxon>
        <taxon>Brettanomyces</taxon>
    </lineage>
</organism>
<proteinExistence type="inferred from homology"/>
<dbReference type="Proteomes" id="UP000290900">
    <property type="component" value="Unassembled WGS sequence"/>
</dbReference>
<dbReference type="InParanoid" id="A0A448YL67"/>
<dbReference type="OrthoDB" id="448954at2759"/>
<reference evidence="6 7" key="1">
    <citation type="submission" date="2018-12" db="EMBL/GenBank/DDBJ databases">
        <authorList>
            <person name="Tiukova I."/>
            <person name="Dainat J."/>
        </authorList>
    </citation>
    <scope>NUCLEOTIDE SEQUENCE [LARGE SCALE GENOMIC DNA]</scope>
</reference>
<dbReference type="Gene3D" id="1.20.1280.20">
    <property type="entry name" value="HscB, C-terminal domain"/>
    <property type="match status" value="1"/>
</dbReference>
<dbReference type="InterPro" id="IPR009073">
    <property type="entry name" value="HscB_oligo_C"/>
</dbReference>
<dbReference type="PANTHER" id="PTHR14021:SF15">
    <property type="entry name" value="IRON-SULFUR CLUSTER CO-CHAPERONE PROTEIN HSCB"/>
    <property type="match status" value="1"/>
</dbReference>
<dbReference type="GO" id="GO:0044571">
    <property type="term" value="P:[2Fe-2S] cluster assembly"/>
    <property type="evidence" value="ECO:0007669"/>
    <property type="project" value="InterPro"/>
</dbReference>
<dbReference type="GO" id="GO:0051087">
    <property type="term" value="F:protein-folding chaperone binding"/>
    <property type="evidence" value="ECO:0007669"/>
    <property type="project" value="InterPro"/>
</dbReference>
<dbReference type="CDD" id="cd06257">
    <property type="entry name" value="DnaJ"/>
    <property type="match status" value="1"/>
</dbReference>
<dbReference type="GO" id="GO:0001671">
    <property type="term" value="F:ATPase activator activity"/>
    <property type="evidence" value="ECO:0007669"/>
    <property type="project" value="InterPro"/>
</dbReference>
<dbReference type="Pfam" id="PF07743">
    <property type="entry name" value="HSCB_C"/>
    <property type="match status" value="1"/>
</dbReference>
<dbReference type="FunCoup" id="A0A448YL67">
    <property type="interactions" value="350"/>
</dbReference>
<feature type="coiled-coil region" evidence="3">
    <location>
        <begin position="170"/>
        <end position="206"/>
    </location>
</feature>
<dbReference type="NCBIfam" id="TIGR00714">
    <property type="entry name" value="hscB"/>
    <property type="match status" value="1"/>
</dbReference>
<dbReference type="PROSITE" id="PS50076">
    <property type="entry name" value="DNAJ_2"/>
    <property type="match status" value="1"/>
</dbReference>
<feature type="domain" description="J" evidence="5">
    <location>
        <begin position="57"/>
        <end position="140"/>
    </location>
</feature>
<feature type="chain" id="PRO_5019149054" evidence="4">
    <location>
        <begin position="29"/>
        <end position="243"/>
    </location>
</feature>
<dbReference type="AlphaFoldDB" id="A0A448YL67"/>
<name>A0A448YL67_BRENA</name>
<evidence type="ECO:0000256" key="1">
    <source>
        <dbReference type="ARBA" id="ARBA00010476"/>
    </source>
</evidence>
<dbReference type="InterPro" id="IPR004640">
    <property type="entry name" value="HscB"/>
</dbReference>
<evidence type="ECO:0000313" key="6">
    <source>
        <dbReference type="EMBL" id="VEU21689.1"/>
    </source>
</evidence>
<evidence type="ECO:0000259" key="5">
    <source>
        <dbReference type="PROSITE" id="PS50076"/>
    </source>
</evidence>
<dbReference type="SUPFAM" id="SSF46565">
    <property type="entry name" value="Chaperone J-domain"/>
    <property type="match status" value="1"/>
</dbReference>
<dbReference type="STRING" id="13370.A0A448YL67"/>
<dbReference type="EMBL" id="CAACVR010000012">
    <property type="protein sequence ID" value="VEU21689.1"/>
    <property type="molecule type" value="Genomic_DNA"/>
</dbReference>
<keyword evidence="2" id="KW-0143">Chaperone</keyword>
<comment type="similarity">
    <text evidence="1">Belongs to the HscB family.</text>
</comment>
<accession>A0A448YL67</accession>
<dbReference type="PANTHER" id="PTHR14021">
    <property type="entry name" value="IRON-SULFUR CLUSTER CO-CHAPERONE PROTEIN HSCB"/>
    <property type="match status" value="1"/>
</dbReference>
<keyword evidence="3" id="KW-0175">Coiled coil</keyword>
<dbReference type="InterPro" id="IPR036869">
    <property type="entry name" value="J_dom_sf"/>
</dbReference>